<feature type="domain" description="Histidine kinase" evidence="13">
    <location>
        <begin position="241"/>
        <end position="450"/>
    </location>
</feature>
<dbReference type="Gene3D" id="1.10.287.130">
    <property type="match status" value="1"/>
</dbReference>
<dbReference type="GO" id="GO:0005886">
    <property type="term" value="C:plasma membrane"/>
    <property type="evidence" value="ECO:0007669"/>
    <property type="project" value="TreeGrafter"/>
</dbReference>
<dbReference type="Gene3D" id="3.30.565.10">
    <property type="entry name" value="Histidine kinase-like ATPase, C-terminal domain"/>
    <property type="match status" value="1"/>
</dbReference>
<evidence type="ECO:0000256" key="3">
    <source>
        <dbReference type="ARBA" id="ARBA00012438"/>
    </source>
</evidence>
<dbReference type="InterPro" id="IPR004358">
    <property type="entry name" value="Sig_transdc_His_kin-like_C"/>
</dbReference>
<keyword evidence="10" id="KW-1133">Transmembrane helix</keyword>
<dbReference type="SUPFAM" id="SSF55874">
    <property type="entry name" value="ATPase domain of HSP90 chaperone/DNA topoisomerase II/histidine kinase"/>
    <property type="match status" value="1"/>
</dbReference>
<evidence type="ECO:0000256" key="2">
    <source>
        <dbReference type="ARBA" id="ARBA00004141"/>
    </source>
</evidence>
<evidence type="ECO:0000256" key="4">
    <source>
        <dbReference type="ARBA" id="ARBA00022553"/>
    </source>
</evidence>
<dbReference type="Proteomes" id="UP000561459">
    <property type="component" value="Unassembled WGS sequence"/>
</dbReference>
<sequence length="451" mass="48791">MQLYRRVLLLLALTALAIGAVLYVFADREISRAADVQLIDAAKLLDMMMQDEFAQGVLVRRDRVVDGHGDPLLTTEDEKAFQATYDSCMFAVFWNGKLVARSGWGAPVRLLPLEPGLHTFTAQGDGWRSYGMQSIKTPLLIVVAQRHAAREFSLGPVLAELALPMLLLLGLSMLVLWATLRKSLSQVERLASTINARSLADLEPLEPEVWPREMEPLVVALNKLFARLEGAYDLEQAFTDDVAHELRTPLAAIRAQAQVLRRLAPQAVGQDVDRLTSTVDRANNLIDGMLMLARLNATAVASRSVDVHGLVAEVVADAMIEAGPDGIECSVVPEHIVRWQCDAALLQVALSAVIGNAIRHARCGGQLDIALARGSDQLAVSVGDRGPGIPAAERERLLRRFEHGALPTAGSGLGLSIASKAMTLLGGTIRLEERQDGHGLLAVLTLRSQAS</sequence>
<dbReference type="Pfam" id="PF00512">
    <property type="entry name" value="HisKA"/>
    <property type="match status" value="1"/>
</dbReference>
<evidence type="ECO:0000256" key="10">
    <source>
        <dbReference type="ARBA" id="ARBA00022989"/>
    </source>
</evidence>
<dbReference type="PROSITE" id="PS50109">
    <property type="entry name" value="HIS_KIN"/>
    <property type="match status" value="1"/>
</dbReference>
<feature type="domain" description="HAMP" evidence="14">
    <location>
        <begin position="181"/>
        <end position="233"/>
    </location>
</feature>
<evidence type="ECO:0000256" key="12">
    <source>
        <dbReference type="ARBA" id="ARBA00023136"/>
    </source>
</evidence>
<dbReference type="CDD" id="cd00082">
    <property type="entry name" value="HisKA"/>
    <property type="match status" value="1"/>
</dbReference>
<keyword evidence="9" id="KW-0067">ATP-binding</keyword>
<accession>A0A7W6C165</accession>
<evidence type="ECO:0000256" key="5">
    <source>
        <dbReference type="ARBA" id="ARBA00022679"/>
    </source>
</evidence>
<dbReference type="CDD" id="cd00075">
    <property type="entry name" value="HATPase"/>
    <property type="match status" value="1"/>
</dbReference>
<dbReference type="InterPro" id="IPR036097">
    <property type="entry name" value="HisK_dim/P_sf"/>
</dbReference>
<evidence type="ECO:0000256" key="11">
    <source>
        <dbReference type="ARBA" id="ARBA00023012"/>
    </source>
</evidence>
<comment type="caution">
    <text evidence="15">The sequence shown here is derived from an EMBL/GenBank/DDBJ whole genome shotgun (WGS) entry which is preliminary data.</text>
</comment>
<evidence type="ECO:0000313" key="15">
    <source>
        <dbReference type="EMBL" id="MBB3941601.1"/>
    </source>
</evidence>
<dbReference type="InterPro" id="IPR005467">
    <property type="entry name" value="His_kinase_dom"/>
</dbReference>
<dbReference type="PANTHER" id="PTHR45436:SF14">
    <property type="entry name" value="SENSOR PROTEIN QSEC"/>
    <property type="match status" value="1"/>
</dbReference>
<gene>
    <name evidence="15" type="ORF">GGR39_003282</name>
</gene>
<evidence type="ECO:0000256" key="9">
    <source>
        <dbReference type="ARBA" id="ARBA00022840"/>
    </source>
</evidence>
<evidence type="ECO:0000259" key="13">
    <source>
        <dbReference type="PROSITE" id="PS50109"/>
    </source>
</evidence>
<dbReference type="PANTHER" id="PTHR45436">
    <property type="entry name" value="SENSOR HISTIDINE KINASE YKOH"/>
    <property type="match status" value="1"/>
</dbReference>
<dbReference type="SUPFAM" id="SSF47384">
    <property type="entry name" value="Homodimeric domain of signal transducing histidine kinase"/>
    <property type="match status" value="1"/>
</dbReference>
<keyword evidence="6" id="KW-0812">Transmembrane</keyword>
<dbReference type="InterPro" id="IPR036890">
    <property type="entry name" value="HATPase_C_sf"/>
</dbReference>
<dbReference type="InterPro" id="IPR003661">
    <property type="entry name" value="HisK_dim/P_dom"/>
</dbReference>
<keyword evidence="8 15" id="KW-0418">Kinase</keyword>
<dbReference type="PRINTS" id="PR00344">
    <property type="entry name" value="BCTRLSENSOR"/>
</dbReference>
<evidence type="ECO:0000256" key="8">
    <source>
        <dbReference type="ARBA" id="ARBA00022777"/>
    </source>
</evidence>
<protein>
    <recommendedName>
        <fullName evidence="3">histidine kinase</fullName>
        <ecNumber evidence="3">2.7.13.3</ecNumber>
    </recommendedName>
</protein>
<evidence type="ECO:0000256" key="1">
    <source>
        <dbReference type="ARBA" id="ARBA00000085"/>
    </source>
</evidence>
<dbReference type="GO" id="GO:0000155">
    <property type="term" value="F:phosphorelay sensor kinase activity"/>
    <property type="evidence" value="ECO:0007669"/>
    <property type="project" value="InterPro"/>
</dbReference>
<dbReference type="AlphaFoldDB" id="A0A7W6C165"/>
<organism evidence="15 16">
    <name type="scientific">Novosphingobium fluoreni</name>
    <dbReference type="NCBI Taxonomy" id="1391222"/>
    <lineage>
        <taxon>Bacteria</taxon>
        <taxon>Pseudomonadati</taxon>
        <taxon>Pseudomonadota</taxon>
        <taxon>Alphaproteobacteria</taxon>
        <taxon>Sphingomonadales</taxon>
        <taxon>Sphingomonadaceae</taxon>
        <taxon>Novosphingobium</taxon>
    </lineage>
</organism>
<keyword evidence="7" id="KW-0547">Nucleotide-binding</keyword>
<reference evidence="15 16" key="1">
    <citation type="submission" date="2020-08" db="EMBL/GenBank/DDBJ databases">
        <title>Genomic Encyclopedia of Type Strains, Phase IV (KMG-IV): sequencing the most valuable type-strain genomes for metagenomic binning, comparative biology and taxonomic classification.</title>
        <authorList>
            <person name="Goeker M."/>
        </authorList>
    </citation>
    <scope>NUCLEOTIDE SEQUENCE [LARGE SCALE GENOMIC DNA]</scope>
    <source>
        <strain evidence="15 16">DSM 27568</strain>
    </source>
</reference>
<dbReference type="InterPro" id="IPR050428">
    <property type="entry name" value="TCS_sensor_his_kinase"/>
</dbReference>
<evidence type="ECO:0000256" key="6">
    <source>
        <dbReference type="ARBA" id="ARBA00022692"/>
    </source>
</evidence>
<dbReference type="Pfam" id="PF02518">
    <property type="entry name" value="HATPase_c"/>
    <property type="match status" value="1"/>
</dbReference>
<dbReference type="GO" id="GO:0005524">
    <property type="term" value="F:ATP binding"/>
    <property type="evidence" value="ECO:0007669"/>
    <property type="project" value="UniProtKB-KW"/>
</dbReference>
<dbReference type="SMART" id="SM00388">
    <property type="entry name" value="HisKA"/>
    <property type="match status" value="1"/>
</dbReference>
<keyword evidence="11" id="KW-0902">Two-component regulatory system</keyword>
<dbReference type="EC" id="2.7.13.3" evidence="3"/>
<dbReference type="PROSITE" id="PS50885">
    <property type="entry name" value="HAMP"/>
    <property type="match status" value="1"/>
</dbReference>
<comment type="subcellular location">
    <subcellularLocation>
        <location evidence="2">Membrane</location>
        <topology evidence="2">Multi-pass membrane protein</topology>
    </subcellularLocation>
</comment>
<evidence type="ECO:0000256" key="7">
    <source>
        <dbReference type="ARBA" id="ARBA00022741"/>
    </source>
</evidence>
<dbReference type="InterPro" id="IPR003594">
    <property type="entry name" value="HATPase_dom"/>
</dbReference>
<dbReference type="SMART" id="SM00387">
    <property type="entry name" value="HATPase_c"/>
    <property type="match status" value="1"/>
</dbReference>
<keyword evidence="5" id="KW-0808">Transferase</keyword>
<evidence type="ECO:0000259" key="14">
    <source>
        <dbReference type="PROSITE" id="PS50885"/>
    </source>
</evidence>
<proteinExistence type="predicted"/>
<keyword evidence="4" id="KW-0597">Phosphoprotein</keyword>
<name>A0A7W6C165_9SPHN</name>
<keyword evidence="16" id="KW-1185">Reference proteome</keyword>
<evidence type="ECO:0000313" key="16">
    <source>
        <dbReference type="Proteomes" id="UP000561459"/>
    </source>
</evidence>
<keyword evidence="12" id="KW-0472">Membrane</keyword>
<comment type="catalytic activity">
    <reaction evidence="1">
        <text>ATP + protein L-histidine = ADP + protein N-phospho-L-histidine.</text>
        <dbReference type="EC" id="2.7.13.3"/>
    </reaction>
</comment>
<dbReference type="InterPro" id="IPR003660">
    <property type="entry name" value="HAMP_dom"/>
</dbReference>
<dbReference type="EMBL" id="JACIDY010000011">
    <property type="protein sequence ID" value="MBB3941601.1"/>
    <property type="molecule type" value="Genomic_DNA"/>
</dbReference>